<dbReference type="CDD" id="cd10227">
    <property type="entry name" value="ASKHA_NBD_ParM-like"/>
    <property type="match status" value="1"/>
</dbReference>
<dbReference type="AlphaFoldDB" id="Q97JW2"/>
<dbReference type="InterPro" id="IPR040607">
    <property type="entry name" value="ALP_N"/>
</dbReference>
<accession>Q97JW2</accession>
<dbReference type="eggNOG" id="COG0849">
    <property type="taxonomic scope" value="Bacteria"/>
</dbReference>
<dbReference type="KEGG" id="cac:CA_C1161"/>
<dbReference type="Proteomes" id="UP000000814">
    <property type="component" value="Chromosome"/>
</dbReference>
<dbReference type="GeneID" id="44997671"/>
<dbReference type="RefSeq" id="WP_010964474.1">
    <property type="nucleotide sequence ID" value="NC_003030.1"/>
</dbReference>
<proteinExistence type="predicted"/>
<dbReference type="InterPro" id="IPR043129">
    <property type="entry name" value="ATPase_NBD"/>
</dbReference>
<reference evidence="2 3" key="1">
    <citation type="journal article" date="2001" name="J. Bacteriol.">
        <title>Genome sequence and comparative analysis of the solvent-producing bacterium Clostridium acetobutylicum.</title>
        <authorList>
            <person name="Nolling J."/>
            <person name="Breton G."/>
            <person name="Omelchenko M.V."/>
            <person name="Makarova K.S."/>
            <person name="Zeng Q."/>
            <person name="Gibson R."/>
            <person name="Lee H.M."/>
            <person name="Dubois J."/>
            <person name="Qiu D."/>
            <person name="Hitti J."/>
            <person name="Wolf Y.I."/>
            <person name="Tatusov R.L."/>
            <person name="Sabathe F."/>
            <person name="Doucette-Stamm L."/>
            <person name="Soucaille P."/>
            <person name="Daly M.J."/>
            <person name="Bennett G.N."/>
            <person name="Koonin E.V."/>
            <person name="Smith D.R."/>
        </authorList>
    </citation>
    <scope>NUCLEOTIDE SEQUENCE [LARGE SCALE GENOMIC DNA]</scope>
    <source>
        <strain evidence="3">ATCC 824 / DSM 792 / JCM 1419 / LMG 5710 / VKM B-1787</strain>
    </source>
</reference>
<keyword evidence="3" id="KW-1185">Reference proteome</keyword>
<feature type="domain" description="Actin-like protein N-terminal" evidence="1">
    <location>
        <begin position="5"/>
        <end position="135"/>
    </location>
</feature>
<gene>
    <name evidence="2" type="ordered locus">CA_C1161</name>
</gene>
<evidence type="ECO:0000259" key="1">
    <source>
        <dbReference type="Pfam" id="PF17989"/>
    </source>
</evidence>
<sequence>MITVVDLGNFNIKYKSGSNQGNFSSKITDYQPYPEGFERIQMQGESKITYLGVGELNKEFNKVARNYLPQLLYAICRANNYDNIETNLVTLLPIVQMKNKEKMIENLKEKEFNFQFNGEKRKVLINDTIVLPEGYATYFSLSEEDKESSLCIIDLGSRTINICVLQDGAIQLLHTIKLGSFDFYTKVKTRENSKGEDYTEEDIPRLVENGTIEISDIEYEDFLTEVLNEVKAYVNLKTYKVIWTGGTALMLKEQIEKLPLNNSKLHNDPLNSNTNGAAGAAEIIWQSEEE</sequence>
<dbReference type="HOGENOM" id="CLU_078455_0_0_9"/>
<protein>
    <submittedName>
        <fullName evidence="2">Predicted ATPase of HSP70 class</fullName>
    </submittedName>
</protein>
<dbReference type="OrthoDB" id="1898799at2"/>
<evidence type="ECO:0000313" key="2">
    <source>
        <dbReference type="EMBL" id="AAK79133.1"/>
    </source>
</evidence>
<dbReference type="PATRIC" id="fig|272562.8.peg.1366"/>
<dbReference type="EMBL" id="AE001437">
    <property type="protein sequence ID" value="AAK79133.1"/>
    <property type="molecule type" value="Genomic_DNA"/>
</dbReference>
<dbReference type="PIR" id="B97043">
    <property type="entry name" value="B97043"/>
</dbReference>
<dbReference type="DNASU" id="1117344"/>
<dbReference type="Gene3D" id="3.30.420.40">
    <property type="match status" value="1"/>
</dbReference>
<dbReference type="SMR" id="Q97JW2"/>
<organism evidence="2 3">
    <name type="scientific">Clostridium acetobutylicum (strain ATCC 824 / DSM 792 / JCM 1419 / IAM 19013 / LMG 5710 / NBRC 13948 / NRRL B-527 / VKM B-1787 / 2291 / W)</name>
    <dbReference type="NCBI Taxonomy" id="272562"/>
    <lineage>
        <taxon>Bacteria</taxon>
        <taxon>Bacillati</taxon>
        <taxon>Bacillota</taxon>
        <taxon>Clostridia</taxon>
        <taxon>Eubacteriales</taxon>
        <taxon>Clostridiaceae</taxon>
        <taxon>Clostridium</taxon>
    </lineage>
</organism>
<name>Q97JW2_CLOAB</name>
<dbReference type="Pfam" id="PF17989">
    <property type="entry name" value="ALP_N"/>
    <property type="match status" value="1"/>
</dbReference>
<evidence type="ECO:0000313" key="3">
    <source>
        <dbReference type="Proteomes" id="UP000000814"/>
    </source>
</evidence>
<dbReference type="STRING" id="272562.CA_C1161"/>
<dbReference type="SUPFAM" id="SSF53067">
    <property type="entry name" value="Actin-like ATPase domain"/>
    <property type="match status" value="1"/>
</dbReference>